<sequence>CSEGKSAAGESDATDVFSCQFENILESERLRGTLYSSMDSLDDLSNPVPEPSTQSALEPSFAFDIPLTPMIQQRLKDRSLFLDAGAPDLRSDGEVLSVTATKESGRAALEVTSSFLSAGCEDAGAALVNGLNNKDPRDWLQGCL</sequence>
<evidence type="ECO:0000313" key="1">
    <source>
        <dbReference type="EMBL" id="KAL0181875.1"/>
    </source>
</evidence>
<comment type="caution">
    <text evidence="1">The sequence shown here is derived from an EMBL/GenBank/DDBJ whole genome shotgun (WGS) entry which is preliminary data.</text>
</comment>
<keyword evidence="2" id="KW-1185">Reference proteome</keyword>
<organism evidence="1 2">
    <name type="scientific">Cirrhinus mrigala</name>
    <name type="common">Mrigala</name>
    <dbReference type="NCBI Taxonomy" id="683832"/>
    <lineage>
        <taxon>Eukaryota</taxon>
        <taxon>Metazoa</taxon>
        <taxon>Chordata</taxon>
        <taxon>Craniata</taxon>
        <taxon>Vertebrata</taxon>
        <taxon>Euteleostomi</taxon>
        <taxon>Actinopterygii</taxon>
        <taxon>Neopterygii</taxon>
        <taxon>Teleostei</taxon>
        <taxon>Ostariophysi</taxon>
        <taxon>Cypriniformes</taxon>
        <taxon>Cyprinidae</taxon>
        <taxon>Labeoninae</taxon>
        <taxon>Labeonini</taxon>
        <taxon>Cirrhinus</taxon>
    </lineage>
</organism>
<accession>A0ABD0Q6H6</accession>
<reference evidence="1 2" key="1">
    <citation type="submission" date="2024-05" db="EMBL/GenBank/DDBJ databases">
        <title>Genome sequencing and assembly of Indian major carp, Cirrhinus mrigala (Hamilton, 1822).</title>
        <authorList>
            <person name="Mohindra V."/>
            <person name="Chowdhury L.M."/>
            <person name="Lal K."/>
            <person name="Jena J.K."/>
        </authorList>
    </citation>
    <scope>NUCLEOTIDE SEQUENCE [LARGE SCALE GENOMIC DNA]</scope>
    <source>
        <strain evidence="1">CM1030</strain>
        <tissue evidence="1">Blood</tissue>
    </source>
</reference>
<evidence type="ECO:0000313" key="2">
    <source>
        <dbReference type="Proteomes" id="UP001529510"/>
    </source>
</evidence>
<feature type="non-terminal residue" evidence="1">
    <location>
        <position position="144"/>
    </location>
</feature>
<proteinExistence type="predicted"/>
<dbReference type="EMBL" id="JAMKFB020000010">
    <property type="protein sequence ID" value="KAL0181875.1"/>
    <property type="molecule type" value="Genomic_DNA"/>
</dbReference>
<protein>
    <submittedName>
        <fullName evidence="1">Uncharacterized protein</fullName>
    </submittedName>
</protein>
<feature type="non-terminal residue" evidence="1">
    <location>
        <position position="1"/>
    </location>
</feature>
<name>A0ABD0Q6H6_CIRMR</name>
<dbReference type="AlphaFoldDB" id="A0ABD0Q6H6"/>
<gene>
    <name evidence="1" type="ORF">M9458_021250</name>
</gene>
<dbReference type="Proteomes" id="UP001529510">
    <property type="component" value="Unassembled WGS sequence"/>
</dbReference>